<dbReference type="SUPFAM" id="SSF51735">
    <property type="entry name" value="NAD(P)-binding Rossmann-fold domains"/>
    <property type="match status" value="1"/>
</dbReference>
<dbReference type="PANTHER" id="PTHR43103">
    <property type="entry name" value="NUCLEOSIDE-DIPHOSPHATE-SUGAR EPIMERASE"/>
    <property type="match status" value="1"/>
</dbReference>
<comment type="caution">
    <text evidence="5">The sequence shown here is derived from an EMBL/GenBank/DDBJ whole genome shotgun (WGS) entry which is preliminary data.</text>
</comment>
<keyword evidence="3" id="KW-0520">NAD</keyword>
<evidence type="ECO:0000313" key="6">
    <source>
        <dbReference type="Proteomes" id="UP000642748"/>
    </source>
</evidence>
<dbReference type="Pfam" id="PF01370">
    <property type="entry name" value="Epimerase"/>
    <property type="match status" value="1"/>
</dbReference>
<evidence type="ECO:0000256" key="3">
    <source>
        <dbReference type="ARBA" id="ARBA00023027"/>
    </source>
</evidence>
<feature type="domain" description="NAD-dependent epimerase/dehydratase" evidence="4">
    <location>
        <begin position="5"/>
        <end position="235"/>
    </location>
</feature>
<protein>
    <submittedName>
        <fullName evidence="5">UDP-glucose 4-epimerase</fullName>
    </submittedName>
</protein>
<evidence type="ECO:0000256" key="2">
    <source>
        <dbReference type="ARBA" id="ARBA00023002"/>
    </source>
</evidence>
<dbReference type="AlphaFoldDB" id="A0A8J3QQA0"/>
<accession>A0A8J3QQA0</accession>
<dbReference type="PANTHER" id="PTHR43103:SF5">
    <property type="entry name" value="4-EPIMERASE, PUTATIVE (AFU_ORTHOLOGUE AFUA_7G00360)-RELATED"/>
    <property type="match status" value="1"/>
</dbReference>
<dbReference type="Proteomes" id="UP000642748">
    <property type="component" value="Unassembled WGS sequence"/>
</dbReference>
<evidence type="ECO:0000313" key="5">
    <source>
        <dbReference type="EMBL" id="GIH14312.1"/>
    </source>
</evidence>
<dbReference type="RefSeq" id="WP_203917979.1">
    <property type="nucleotide sequence ID" value="NZ_BONZ01000022.1"/>
</dbReference>
<dbReference type="GO" id="GO:0016491">
    <property type="term" value="F:oxidoreductase activity"/>
    <property type="evidence" value="ECO:0007669"/>
    <property type="project" value="UniProtKB-KW"/>
</dbReference>
<evidence type="ECO:0000256" key="1">
    <source>
        <dbReference type="ARBA" id="ARBA00007637"/>
    </source>
</evidence>
<keyword evidence="2" id="KW-0560">Oxidoreductase</keyword>
<evidence type="ECO:0000259" key="4">
    <source>
        <dbReference type="Pfam" id="PF01370"/>
    </source>
</evidence>
<organism evidence="5 6">
    <name type="scientific">Rugosimonospora africana</name>
    <dbReference type="NCBI Taxonomy" id="556532"/>
    <lineage>
        <taxon>Bacteria</taxon>
        <taxon>Bacillati</taxon>
        <taxon>Actinomycetota</taxon>
        <taxon>Actinomycetes</taxon>
        <taxon>Micromonosporales</taxon>
        <taxon>Micromonosporaceae</taxon>
        <taxon>Rugosimonospora</taxon>
    </lineage>
</organism>
<dbReference type="Gene3D" id="3.40.50.720">
    <property type="entry name" value="NAD(P)-binding Rossmann-like Domain"/>
    <property type="match status" value="1"/>
</dbReference>
<gene>
    <name evidence="5" type="primary">galE_1</name>
    <name evidence="5" type="ORF">Raf01_24840</name>
</gene>
<reference evidence="5" key="1">
    <citation type="submission" date="2021-01" db="EMBL/GenBank/DDBJ databases">
        <title>Whole genome shotgun sequence of Rugosimonospora africana NBRC 104875.</title>
        <authorList>
            <person name="Komaki H."/>
            <person name="Tamura T."/>
        </authorList>
    </citation>
    <scope>NUCLEOTIDE SEQUENCE</scope>
    <source>
        <strain evidence="5">NBRC 104875</strain>
    </source>
</reference>
<dbReference type="InterPro" id="IPR036291">
    <property type="entry name" value="NAD(P)-bd_dom_sf"/>
</dbReference>
<name>A0A8J3QQA0_9ACTN</name>
<comment type="similarity">
    <text evidence="1">Belongs to the NAD(P)-dependent epimerase/dehydratase family.</text>
</comment>
<sequence>MTGAVLVTGAAGGIGGAVVAELAAAGLTVVAADREDTPVPGAAHRLVGDLLDPGFVAECLTGDAVRQAGGIGSVVHLAAIPAPGIVSEHETLLHNTGAAYLVLTGAGRCGVRRIVAASSFSAVGLAWADRDLSPQYVPVDERHPPVTVDSYGLSKTFTEQVAAFTTRRFGVPTVCLRFPFVGTGDRLRHRLAEVHRDPAGNRRELWAWLDTRDAARSVHAALTADLTGHHVLNIAATDTTALQPTRELVRAHHPTAALRGPLADHQSLLDTRLAGTVLGFAPKYGWRQGRDSADGSGQPGGSTE</sequence>
<proteinExistence type="inferred from homology"/>
<dbReference type="EMBL" id="BONZ01000022">
    <property type="protein sequence ID" value="GIH14312.1"/>
    <property type="molecule type" value="Genomic_DNA"/>
</dbReference>
<dbReference type="InterPro" id="IPR001509">
    <property type="entry name" value="Epimerase_deHydtase"/>
</dbReference>
<keyword evidence="6" id="KW-1185">Reference proteome</keyword>